<sequence length="470" mass="51895">MTSNIDVSVSFLKYELASTIEQAVRSAVDTVLKDTARVVGIKLAAARTAAAESHRENQSLRERLELSESELKAVRYYMTAAEKNIKQCLLLNNQNQPRPSAVRPQSEDNLFLFSPNTVESSQLTRDHSSHRTVKTFRNSPGRTSFSRTLPSVGLCLPTLQSEWPRSVTSRRRIRSSVALNQPLSLSQATQAPTEPNQILTGIEEGDGQFFIADDGVINKEYKGTMISTDDGNRIPEEQEAPVQSEDISDLTRFEFEVGGAAGNVNELGLIQVLEDHEEVKDAMIKIEDDPEPQNMVGPVPDPSAAAAAAAAAEVTASSSSLLSQVSGPLMGMGMGMGMGEASVPLQSTVQTSRDGSEKIYRCNVCGRGFRRFYCLKTHQRIHTGERPYPCRYCEKRFRHLDSLHKHQRIHTGERPYRCAQCGCCFRELGQLKKHRLTHSPAQTATTTPPHPSLSLLPSTASFTWPHLDST</sequence>
<dbReference type="GO" id="GO:0000978">
    <property type="term" value="F:RNA polymerase II cis-regulatory region sequence-specific DNA binding"/>
    <property type="evidence" value="ECO:0007669"/>
    <property type="project" value="TreeGrafter"/>
</dbReference>
<dbReference type="OrthoDB" id="8922241at2759"/>
<evidence type="ECO:0000259" key="12">
    <source>
        <dbReference type="PROSITE" id="PS50157"/>
    </source>
</evidence>
<dbReference type="PROSITE" id="PS50157">
    <property type="entry name" value="ZINC_FINGER_C2H2_2"/>
    <property type="match status" value="3"/>
</dbReference>
<comment type="subcellular location">
    <subcellularLocation>
        <location evidence="1">Nucleus</location>
    </subcellularLocation>
</comment>
<keyword evidence="4 9" id="KW-0863">Zinc-finger</keyword>
<keyword evidence="8" id="KW-0539">Nucleus</keyword>
<dbReference type="GO" id="GO:0005634">
    <property type="term" value="C:nucleus"/>
    <property type="evidence" value="ECO:0007669"/>
    <property type="project" value="UniProtKB-SubCell"/>
</dbReference>
<dbReference type="PROSITE" id="PS00028">
    <property type="entry name" value="ZINC_FINGER_C2H2_1"/>
    <property type="match status" value="3"/>
</dbReference>
<keyword evidence="2" id="KW-0479">Metal-binding</keyword>
<dbReference type="Proteomes" id="UP000515152">
    <property type="component" value="Chromosome 1"/>
</dbReference>
<name>A0A6P3VJT6_CLUHA</name>
<dbReference type="Gene3D" id="3.30.160.60">
    <property type="entry name" value="Classic Zinc Finger"/>
    <property type="match status" value="3"/>
</dbReference>
<dbReference type="PANTHER" id="PTHR23235">
    <property type="entry name" value="KRUEPPEL-LIKE TRANSCRIPTION FACTOR"/>
    <property type="match status" value="1"/>
</dbReference>
<dbReference type="FunFam" id="3.30.160.60:FF:000624">
    <property type="entry name" value="zinc finger protein 697"/>
    <property type="match status" value="1"/>
</dbReference>
<feature type="coiled-coil region" evidence="10">
    <location>
        <begin position="43"/>
        <end position="70"/>
    </location>
</feature>
<dbReference type="Pfam" id="PF00096">
    <property type="entry name" value="zf-C2H2"/>
    <property type="match status" value="3"/>
</dbReference>
<feature type="region of interest" description="Disordered" evidence="11">
    <location>
        <begin position="121"/>
        <end position="143"/>
    </location>
</feature>
<keyword evidence="5" id="KW-0862">Zinc</keyword>
<evidence type="ECO:0000256" key="2">
    <source>
        <dbReference type="ARBA" id="ARBA00022723"/>
    </source>
</evidence>
<dbReference type="SMART" id="SM00355">
    <property type="entry name" value="ZnF_C2H2"/>
    <property type="match status" value="3"/>
</dbReference>
<proteinExistence type="predicted"/>
<dbReference type="GeneID" id="105891770"/>
<dbReference type="RefSeq" id="XP_012673407.2">
    <property type="nucleotide sequence ID" value="XM_012817953.3"/>
</dbReference>
<feature type="domain" description="C2H2-type" evidence="12">
    <location>
        <begin position="360"/>
        <end position="387"/>
    </location>
</feature>
<evidence type="ECO:0000256" key="1">
    <source>
        <dbReference type="ARBA" id="ARBA00004123"/>
    </source>
</evidence>
<evidence type="ECO:0000256" key="8">
    <source>
        <dbReference type="ARBA" id="ARBA00023242"/>
    </source>
</evidence>
<accession>A0A6P3VJT6</accession>
<gene>
    <name evidence="14" type="primary">LOC105891770</name>
</gene>
<evidence type="ECO:0000256" key="3">
    <source>
        <dbReference type="ARBA" id="ARBA00022737"/>
    </source>
</evidence>
<evidence type="ECO:0000313" key="14">
    <source>
        <dbReference type="RefSeq" id="XP_012673407.2"/>
    </source>
</evidence>
<protein>
    <submittedName>
        <fullName evidence="14">Zinc finger protein 250</fullName>
    </submittedName>
</protein>
<keyword evidence="10" id="KW-0175">Coiled coil</keyword>
<feature type="domain" description="C2H2-type" evidence="12">
    <location>
        <begin position="416"/>
        <end position="443"/>
    </location>
</feature>
<reference evidence="14" key="1">
    <citation type="submission" date="2025-08" db="UniProtKB">
        <authorList>
            <consortium name="RefSeq"/>
        </authorList>
    </citation>
    <scope>IDENTIFICATION</scope>
</reference>
<evidence type="ECO:0000256" key="10">
    <source>
        <dbReference type="SAM" id="Coils"/>
    </source>
</evidence>
<dbReference type="AlphaFoldDB" id="A0A6P3VJT6"/>
<feature type="region of interest" description="Disordered" evidence="11">
    <location>
        <begin position="436"/>
        <end position="457"/>
    </location>
</feature>
<keyword evidence="6" id="KW-0805">Transcription regulation</keyword>
<dbReference type="FunFam" id="3.30.160.60:FF:000060">
    <property type="entry name" value="zinc finger protein 436"/>
    <property type="match status" value="1"/>
</dbReference>
<dbReference type="SUPFAM" id="SSF57667">
    <property type="entry name" value="beta-beta-alpha zinc fingers"/>
    <property type="match status" value="2"/>
</dbReference>
<dbReference type="GO" id="GO:0008270">
    <property type="term" value="F:zinc ion binding"/>
    <property type="evidence" value="ECO:0007669"/>
    <property type="project" value="UniProtKB-KW"/>
</dbReference>
<keyword evidence="7" id="KW-0804">Transcription</keyword>
<evidence type="ECO:0000313" key="13">
    <source>
        <dbReference type="Proteomes" id="UP000515152"/>
    </source>
</evidence>
<dbReference type="InterPro" id="IPR036236">
    <property type="entry name" value="Znf_C2H2_sf"/>
</dbReference>
<organism evidence="13 14">
    <name type="scientific">Clupea harengus</name>
    <name type="common">Atlantic herring</name>
    <dbReference type="NCBI Taxonomy" id="7950"/>
    <lineage>
        <taxon>Eukaryota</taxon>
        <taxon>Metazoa</taxon>
        <taxon>Chordata</taxon>
        <taxon>Craniata</taxon>
        <taxon>Vertebrata</taxon>
        <taxon>Euteleostomi</taxon>
        <taxon>Actinopterygii</taxon>
        <taxon>Neopterygii</taxon>
        <taxon>Teleostei</taxon>
        <taxon>Clupei</taxon>
        <taxon>Clupeiformes</taxon>
        <taxon>Clupeoidei</taxon>
        <taxon>Clupeidae</taxon>
        <taxon>Clupea</taxon>
    </lineage>
</organism>
<dbReference type="KEGG" id="char:105891770"/>
<keyword evidence="3" id="KW-0677">Repeat</keyword>
<dbReference type="PANTHER" id="PTHR23235:SF148">
    <property type="entry name" value="ZINC FINGER AND SCAN DOMAIN-CONTAINING PROTEIN 5B-LIKE"/>
    <property type="match status" value="1"/>
</dbReference>
<evidence type="ECO:0000256" key="4">
    <source>
        <dbReference type="ARBA" id="ARBA00022771"/>
    </source>
</evidence>
<evidence type="ECO:0000256" key="7">
    <source>
        <dbReference type="ARBA" id="ARBA00023163"/>
    </source>
</evidence>
<dbReference type="InterPro" id="IPR013087">
    <property type="entry name" value="Znf_C2H2_type"/>
</dbReference>
<dbReference type="FunFam" id="3.30.160.60:FF:002343">
    <property type="entry name" value="Zinc finger protein 33A"/>
    <property type="match status" value="1"/>
</dbReference>
<feature type="domain" description="C2H2-type" evidence="12">
    <location>
        <begin position="388"/>
        <end position="415"/>
    </location>
</feature>
<dbReference type="GO" id="GO:0000981">
    <property type="term" value="F:DNA-binding transcription factor activity, RNA polymerase II-specific"/>
    <property type="evidence" value="ECO:0007669"/>
    <property type="project" value="TreeGrafter"/>
</dbReference>
<evidence type="ECO:0000256" key="11">
    <source>
        <dbReference type="SAM" id="MobiDB-lite"/>
    </source>
</evidence>
<evidence type="ECO:0000256" key="9">
    <source>
        <dbReference type="PROSITE-ProRule" id="PRU00042"/>
    </source>
</evidence>
<feature type="compositionally biased region" description="Low complexity" evidence="11">
    <location>
        <begin position="438"/>
        <end position="457"/>
    </location>
</feature>
<evidence type="ECO:0000256" key="6">
    <source>
        <dbReference type="ARBA" id="ARBA00023015"/>
    </source>
</evidence>
<evidence type="ECO:0000256" key="5">
    <source>
        <dbReference type="ARBA" id="ARBA00022833"/>
    </source>
</evidence>
<keyword evidence="13" id="KW-1185">Reference proteome</keyword>